<dbReference type="EMBL" id="JARWAO010000007">
    <property type="protein sequence ID" value="MDR5897007.1"/>
    <property type="molecule type" value="Genomic_DNA"/>
</dbReference>
<gene>
    <name evidence="1" type="ORF">QC825_13100</name>
</gene>
<sequence>MVTCISDINDRFDYADEVPDCMGSFECVPCGRAQNYSELTYIYMQFLAPKIAANECSEQDALDALEKACTELPTPRSRSDFYAFLEEELNIDLDY</sequence>
<evidence type="ECO:0000313" key="1">
    <source>
        <dbReference type="EMBL" id="MDR5897007.1"/>
    </source>
</evidence>
<comment type="caution">
    <text evidence="1">The sequence shown here is derived from an EMBL/GenBank/DDBJ whole genome shotgun (WGS) entry which is preliminary data.</text>
</comment>
<name>A0ABU1GY77_9GAMM</name>
<organism evidence="1 2">
    <name type="scientific">Larsenimonas suaedae</name>
    <dbReference type="NCBI Taxonomy" id="1851019"/>
    <lineage>
        <taxon>Bacteria</taxon>
        <taxon>Pseudomonadati</taxon>
        <taxon>Pseudomonadota</taxon>
        <taxon>Gammaproteobacteria</taxon>
        <taxon>Oceanospirillales</taxon>
        <taxon>Halomonadaceae</taxon>
        <taxon>Larsenimonas</taxon>
    </lineage>
</organism>
<keyword evidence="2" id="KW-1185">Reference proteome</keyword>
<evidence type="ECO:0000313" key="2">
    <source>
        <dbReference type="Proteomes" id="UP001269375"/>
    </source>
</evidence>
<accession>A0ABU1GY77</accession>
<dbReference type="RefSeq" id="WP_251593889.1">
    <property type="nucleotide sequence ID" value="NZ_JAMLJI010000003.1"/>
</dbReference>
<reference evidence="1 2" key="1">
    <citation type="submission" date="2023-04" db="EMBL/GenBank/DDBJ databases">
        <title>A long-awaited taxogenomic arrangement of the family Halomonadaceae.</title>
        <authorList>
            <person name="De La Haba R."/>
            <person name="Chuvochina M."/>
            <person name="Wittouck S."/>
            <person name="Arahal D.R."/>
            <person name="Sanchez-Porro C."/>
            <person name="Hugenholtz P."/>
            <person name="Ventosa A."/>
        </authorList>
    </citation>
    <scope>NUCLEOTIDE SEQUENCE [LARGE SCALE GENOMIC DNA]</scope>
    <source>
        <strain evidence="1 2">DSM 22428</strain>
    </source>
</reference>
<proteinExistence type="predicted"/>
<dbReference type="Proteomes" id="UP001269375">
    <property type="component" value="Unassembled WGS sequence"/>
</dbReference>
<protein>
    <submittedName>
        <fullName evidence="1">Uncharacterized protein</fullName>
    </submittedName>
</protein>